<dbReference type="Proteomes" id="UP000578531">
    <property type="component" value="Unassembled WGS sequence"/>
</dbReference>
<dbReference type="GeneID" id="59288414"/>
<keyword evidence="3" id="KW-1185">Reference proteome</keyword>
<feature type="region of interest" description="Disordered" evidence="1">
    <location>
        <begin position="168"/>
        <end position="247"/>
    </location>
</feature>
<protein>
    <recommendedName>
        <fullName evidence="4">BZIP domain-containing protein</fullName>
    </recommendedName>
</protein>
<evidence type="ECO:0000313" key="3">
    <source>
        <dbReference type="Proteomes" id="UP000578531"/>
    </source>
</evidence>
<feature type="region of interest" description="Disordered" evidence="1">
    <location>
        <begin position="342"/>
        <end position="391"/>
    </location>
</feature>
<evidence type="ECO:0000313" key="2">
    <source>
        <dbReference type="EMBL" id="KAF6235127.1"/>
    </source>
</evidence>
<dbReference type="RefSeq" id="XP_037164505.1">
    <property type="nucleotide sequence ID" value="XM_037308662.1"/>
</dbReference>
<sequence>MQNDAIGANYTSPYVPHHTRRDRSSTPAAVQRRRVLNRIAQQNHRRRVKERSKENSAASDSDRDNTKTSTHPPPQLSHDIAKSMDVLGTTTAAPWYGWPQEAPTFGNDGNTLMFDQDFTKNTNWCNCSAMSGPCDFHQEQMKSKCSSAIATPKANPNLRQATQIQMDPSIPVMRPKPALQVPTSSTQTSYSPPERIPSRKSSTNNFHSPPESEPSQKAKRHRGHTPNTTTTSSRNSSAATQFEGNKDTNTTRFQTIIDAVQAAGFESFDAAVSGYYTHAFEKNSAADLAQKTSRARRLAGVMTSLHESSATWTLWEARGYRHQVVEAAESIYSSEVTRLANRRKRKRGHSIAPGRDSRSSSEFEGSSSEFESSTPSTTSTKSGHGSENPRTSLGELQRIFQNKLPNLWALLTELAGTQGLQCERAALAVALLLNNNNNSNNDNTRPCGERDLRELILDLVHQTEWKKDISDGRRGLCDY</sequence>
<evidence type="ECO:0008006" key="4">
    <source>
        <dbReference type="Google" id="ProtNLM"/>
    </source>
</evidence>
<feature type="compositionally biased region" description="Low complexity" evidence="1">
    <location>
        <begin position="362"/>
        <end position="386"/>
    </location>
</feature>
<reference evidence="2 3" key="1">
    <citation type="journal article" date="2020" name="Genomics">
        <title>Complete, high-quality genomes from long-read metagenomic sequencing of two wolf lichen thalli reveals enigmatic genome architecture.</title>
        <authorList>
            <person name="McKenzie S.K."/>
            <person name="Walston R.F."/>
            <person name="Allen J.L."/>
        </authorList>
    </citation>
    <scope>NUCLEOTIDE SEQUENCE [LARGE SCALE GENOMIC DNA]</scope>
    <source>
        <strain evidence="2">WasteWater2</strain>
    </source>
</reference>
<dbReference type="EMBL" id="JACCJC010000026">
    <property type="protein sequence ID" value="KAF6235127.1"/>
    <property type="molecule type" value="Genomic_DNA"/>
</dbReference>
<name>A0A8H6FUP2_9LECA</name>
<proteinExistence type="predicted"/>
<feature type="compositionally biased region" description="Low complexity" evidence="1">
    <location>
        <begin position="182"/>
        <end position="193"/>
    </location>
</feature>
<feature type="compositionally biased region" description="Low complexity" evidence="1">
    <location>
        <begin position="225"/>
        <end position="240"/>
    </location>
</feature>
<gene>
    <name evidence="2" type="ORF">HO173_006754</name>
</gene>
<organism evidence="2 3">
    <name type="scientific">Letharia columbiana</name>
    <dbReference type="NCBI Taxonomy" id="112416"/>
    <lineage>
        <taxon>Eukaryota</taxon>
        <taxon>Fungi</taxon>
        <taxon>Dikarya</taxon>
        <taxon>Ascomycota</taxon>
        <taxon>Pezizomycotina</taxon>
        <taxon>Lecanoromycetes</taxon>
        <taxon>OSLEUM clade</taxon>
        <taxon>Lecanoromycetidae</taxon>
        <taxon>Lecanorales</taxon>
        <taxon>Lecanorineae</taxon>
        <taxon>Parmeliaceae</taxon>
        <taxon>Letharia</taxon>
    </lineage>
</organism>
<evidence type="ECO:0000256" key="1">
    <source>
        <dbReference type="SAM" id="MobiDB-lite"/>
    </source>
</evidence>
<dbReference type="OrthoDB" id="194358at2759"/>
<accession>A0A8H6FUP2</accession>
<comment type="caution">
    <text evidence="2">The sequence shown here is derived from an EMBL/GenBank/DDBJ whole genome shotgun (WGS) entry which is preliminary data.</text>
</comment>
<feature type="region of interest" description="Disordered" evidence="1">
    <location>
        <begin position="1"/>
        <end position="79"/>
    </location>
</feature>
<dbReference type="AlphaFoldDB" id="A0A8H6FUP2"/>